<comment type="caution">
    <text evidence="1">The sequence shown here is derived from an EMBL/GenBank/DDBJ whole genome shotgun (WGS) entry which is preliminary data.</text>
</comment>
<proteinExistence type="predicted"/>
<gene>
    <name evidence="1" type="ORF">DRH29_02880</name>
</gene>
<organism evidence="1 2">
    <name type="scientific">candidate division Kazan bacterium</name>
    <dbReference type="NCBI Taxonomy" id="2202143"/>
    <lineage>
        <taxon>Bacteria</taxon>
        <taxon>Bacteria division Kazan-3B-28</taxon>
    </lineage>
</organism>
<evidence type="ECO:0000313" key="2">
    <source>
        <dbReference type="Proteomes" id="UP000281261"/>
    </source>
</evidence>
<protein>
    <submittedName>
        <fullName evidence="1">Uncharacterized protein</fullName>
    </submittedName>
</protein>
<reference evidence="1 2" key="1">
    <citation type="submission" date="2018-06" db="EMBL/GenBank/DDBJ databases">
        <title>Extensive metabolic versatility and redundancy in microbially diverse, dynamic hydrothermal sediments.</title>
        <authorList>
            <person name="Dombrowski N."/>
            <person name="Teske A."/>
            <person name="Baker B.J."/>
        </authorList>
    </citation>
    <scope>NUCLEOTIDE SEQUENCE [LARGE SCALE GENOMIC DNA]</scope>
    <source>
        <strain evidence="1">B79_G16</strain>
    </source>
</reference>
<evidence type="ECO:0000313" key="1">
    <source>
        <dbReference type="EMBL" id="RLC37178.1"/>
    </source>
</evidence>
<name>A0A420ZCC9_UNCK3</name>
<dbReference type="EMBL" id="QMNG01000010">
    <property type="protein sequence ID" value="RLC37178.1"/>
    <property type="molecule type" value="Genomic_DNA"/>
</dbReference>
<sequence>MAATRWEYRVHGYAGMKRVLVLGGLSGRVVPPICSDMLPVSPGYVTVVDVCFVPDILDRMYICIWGYEWI</sequence>
<dbReference type="AlphaFoldDB" id="A0A420ZCC9"/>
<accession>A0A420ZCC9</accession>
<dbReference type="Proteomes" id="UP000281261">
    <property type="component" value="Unassembled WGS sequence"/>
</dbReference>